<dbReference type="SUPFAM" id="SSF53098">
    <property type="entry name" value="Ribonuclease H-like"/>
    <property type="match status" value="1"/>
</dbReference>
<dbReference type="FunFam" id="3.30.420.10:FF:000089">
    <property type="entry name" value="Ribonuclease H"/>
    <property type="match status" value="1"/>
</dbReference>
<dbReference type="HAMAP" id="MF_00042">
    <property type="entry name" value="RNase_H"/>
    <property type="match status" value="1"/>
</dbReference>
<keyword evidence="7 10" id="KW-0255">Endonuclease</keyword>
<dbReference type="InterPro" id="IPR002156">
    <property type="entry name" value="RNaseH_domain"/>
</dbReference>
<dbReference type="GO" id="GO:0043137">
    <property type="term" value="P:DNA replication, removal of RNA primer"/>
    <property type="evidence" value="ECO:0007669"/>
    <property type="project" value="TreeGrafter"/>
</dbReference>
<proteinExistence type="inferred from homology"/>
<dbReference type="GO" id="GO:0004523">
    <property type="term" value="F:RNA-DNA hybrid ribonuclease activity"/>
    <property type="evidence" value="ECO:0007669"/>
    <property type="project" value="UniProtKB-UniRule"/>
</dbReference>
<comment type="function">
    <text evidence="2 10">Endonuclease that specifically degrades the RNA of RNA-DNA hybrids.</text>
</comment>
<dbReference type="InterPro" id="IPR050092">
    <property type="entry name" value="RNase_H"/>
</dbReference>
<dbReference type="NCBIfam" id="NF001236">
    <property type="entry name" value="PRK00203.1"/>
    <property type="match status" value="1"/>
</dbReference>
<reference evidence="12 13" key="1">
    <citation type="submission" date="2020-10" db="EMBL/GenBank/DDBJ databases">
        <title>Campylobacter and Helicobacter PacBio genomes.</title>
        <authorList>
            <person name="Lane C."/>
        </authorList>
    </citation>
    <scope>NUCLEOTIDE SEQUENCE [LARGE SCALE GENOMIC DNA]</scope>
    <source>
        <strain evidence="12 13">2016D-0077</strain>
    </source>
</reference>
<evidence type="ECO:0000256" key="6">
    <source>
        <dbReference type="ARBA" id="ARBA00022723"/>
    </source>
</evidence>
<keyword evidence="8 10" id="KW-0378">Hydrolase</keyword>
<feature type="binding site" evidence="10">
    <location>
        <position position="128"/>
    </location>
    <ligand>
        <name>Mg(2+)</name>
        <dbReference type="ChEBI" id="CHEBI:18420"/>
        <label>2</label>
    </ligand>
</feature>
<dbReference type="CDD" id="cd09278">
    <property type="entry name" value="RNase_HI_prokaryote_like"/>
    <property type="match status" value="1"/>
</dbReference>
<comment type="cofactor">
    <cofactor evidence="10">
        <name>Mg(2+)</name>
        <dbReference type="ChEBI" id="CHEBI:18420"/>
    </cofactor>
    <text evidence="10">Binds 1 Mg(2+) ion per subunit. May bind a second metal ion at a regulatory site, or after substrate binding.</text>
</comment>
<keyword evidence="13" id="KW-1185">Reference proteome</keyword>
<dbReference type="AlphaFoldDB" id="A0A7M1LH66"/>
<evidence type="ECO:0000259" key="11">
    <source>
        <dbReference type="PROSITE" id="PS50879"/>
    </source>
</evidence>
<evidence type="ECO:0000313" key="12">
    <source>
        <dbReference type="EMBL" id="QOQ87942.1"/>
    </source>
</evidence>
<dbReference type="OrthoDB" id="7845843at2"/>
<dbReference type="InterPro" id="IPR022892">
    <property type="entry name" value="RNaseHI"/>
</dbReference>
<name>A0A7M1LH66_9BACT</name>
<dbReference type="EC" id="3.1.26.4" evidence="10"/>
<evidence type="ECO:0000256" key="10">
    <source>
        <dbReference type="HAMAP-Rule" id="MF_00042"/>
    </source>
</evidence>
<dbReference type="Pfam" id="PF00075">
    <property type="entry name" value="RNase_H"/>
    <property type="match status" value="1"/>
</dbReference>
<evidence type="ECO:0000256" key="1">
    <source>
        <dbReference type="ARBA" id="ARBA00000077"/>
    </source>
</evidence>
<dbReference type="PANTHER" id="PTHR10642">
    <property type="entry name" value="RIBONUCLEASE H1"/>
    <property type="match status" value="1"/>
</dbReference>
<evidence type="ECO:0000256" key="2">
    <source>
        <dbReference type="ARBA" id="ARBA00004065"/>
    </source>
</evidence>
<accession>A0A7M1LH66</accession>
<keyword evidence="10" id="KW-0963">Cytoplasm</keyword>
<dbReference type="RefSeq" id="WP_025802084.1">
    <property type="nucleotide sequence ID" value="NZ_CP053842.1"/>
</dbReference>
<protein>
    <recommendedName>
        <fullName evidence="10">Ribonuclease H</fullName>
        <shortName evidence="10">RNase H</shortName>
        <ecNumber evidence="10">3.1.26.4</ecNumber>
    </recommendedName>
</protein>
<evidence type="ECO:0000256" key="5">
    <source>
        <dbReference type="ARBA" id="ARBA00022722"/>
    </source>
</evidence>
<evidence type="ECO:0000256" key="4">
    <source>
        <dbReference type="ARBA" id="ARBA00011245"/>
    </source>
</evidence>
<comment type="subcellular location">
    <subcellularLocation>
        <location evidence="10">Cytoplasm</location>
    </subcellularLocation>
</comment>
<keyword evidence="6 10" id="KW-0479">Metal-binding</keyword>
<keyword evidence="5 10" id="KW-0540">Nuclease</keyword>
<feature type="binding site" evidence="10">
    <location>
        <position position="47"/>
    </location>
    <ligand>
        <name>Mg(2+)</name>
        <dbReference type="ChEBI" id="CHEBI:18420"/>
        <label>1</label>
    </ligand>
</feature>
<gene>
    <name evidence="10 12" type="primary">rnhA</name>
    <name evidence="12" type="ORF">IMC76_03855</name>
</gene>
<dbReference type="Proteomes" id="UP000594749">
    <property type="component" value="Chromosome"/>
</dbReference>
<dbReference type="Gene3D" id="3.30.420.10">
    <property type="entry name" value="Ribonuclease H-like superfamily/Ribonuclease H"/>
    <property type="match status" value="1"/>
</dbReference>
<sequence length="141" mass="16050">MKSICLFSDGSCLGNPGAGGWAYILRYQNHQKEASGGETYTTNNKMELKAVIEGLKAIKEPCKINLYSDSNYVVKGINEWLNGWVMKNFKNVKNQDLWSEYLKYSKDHKITAFWVKGHDGHPENERCDELARAQAERINGC</sequence>
<dbReference type="GO" id="GO:0000287">
    <property type="term" value="F:magnesium ion binding"/>
    <property type="evidence" value="ECO:0007669"/>
    <property type="project" value="UniProtKB-UniRule"/>
</dbReference>
<organism evidence="12 13">
    <name type="scientific">Campylobacter corcagiensis</name>
    <dbReference type="NCBI Taxonomy" id="1448857"/>
    <lineage>
        <taxon>Bacteria</taxon>
        <taxon>Pseudomonadati</taxon>
        <taxon>Campylobacterota</taxon>
        <taxon>Epsilonproteobacteria</taxon>
        <taxon>Campylobacterales</taxon>
        <taxon>Campylobacteraceae</taxon>
        <taxon>Campylobacter</taxon>
    </lineage>
</organism>
<evidence type="ECO:0000256" key="9">
    <source>
        <dbReference type="ARBA" id="ARBA00022842"/>
    </source>
</evidence>
<comment type="subunit">
    <text evidence="4 10">Monomer.</text>
</comment>
<feature type="binding site" evidence="10">
    <location>
        <position position="69"/>
    </location>
    <ligand>
        <name>Mg(2+)</name>
        <dbReference type="ChEBI" id="CHEBI:18420"/>
        <label>1</label>
    </ligand>
</feature>
<evidence type="ECO:0000256" key="7">
    <source>
        <dbReference type="ARBA" id="ARBA00022759"/>
    </source>
</evidence>
<comment type="catalytic activity">
    <reaction evidence="1 10">
        <text>Endonucleolytic cleavage to 5'-phosphomonoester.</text>
        <dbReference type="EC" id="3.1.26.4"/>
    </reaction>
</comment>
<feature type="domain" description="RNase H type-1" evidence="11">
    <location>
        <begin position="1"/>
        <end position="136"/>
    </location>
</feature>
<dbReference type="PROSITE" id="PS50879">
    <property type="entry name" value="RNASE_H_1"/>
    <property type="match status" value="1"/>
</dbReference>
<dbReference type="PANTHER" id="PTHR10642:SF26">
    <property type="entry name" value="RIBONUCLEASE H1"/>
    <property type="match status" value="1"/>
</dbReference>
<feature type="binding site" evidence="10">
    <location>
        <position position="9"/>
    </location>
    <ligand>
        <name>Mg(2+)</name>
        <dbReference type="ChEBI" id="CHEBI:18420"/>
        <label>2</label>
    </ligand>
</feature>
<dbReference type="EMBL" id="CP063078">
    <property type="protein sequence ID" value="QOQ87942.1"/>
    <property type="molecule type" value="Genomic_DNA"/>
</dbReference>
<feature type="binding site" evidence="10">
    <location>
        <position position="9"/>
    </location>
    <ligand>
        <name>Mg(2+)</name>
        <dbReference type="ChEBI" id="CHEBI:18420"/>
        <label>1</label>
    </ligand>
</feature>
<comment type="similarity">
    <text evidence="3 10">Belongs to the RNase H family.</text>
</comment>
<evidence type="ECO:0000256" key="8">
    <source>
        <dbReference type="ARBA" id="ARBA00022801"/>
    </source>
</evidence>
<dbReference type="InterPro" id="IPR036397">
    <property type="entry name" value="RNaseH_sf"/>
</dbReference>
<keyword evidence="9 10" id="KW-0460">Magnesium</keyword>
<dbReference type="GO" id="GO:0003676">
    <property type="term" value="F:nucleic acid binding"/>
    <property type="evidence" value="ECO:0007669"/>
    <property type="project" value="InterPro"/>
</dbReference>
<evidence type="ECO:0000256" key="3">
    <source>
        <dbReference type="ARBA" id="ARBA00005300"/>
    </source>
</evidence>
<dbReference type="InterPro" id="IPR012337">
    <property type="entry name" value="RNaseH-like_sf"/>
</dbReference>
<dbReference type="GO" id="GO:0005737">
    <property type="term" value="C:cytoplasm"/>
    <property type="evidence" value="ECO:0007669"/>
    <property type="project" value="UniProtKB-SubCell"/>
</dbReference>
<evidence type="ECO:0000313" key="13">
    <source>
        <dbReference type="Proteomes" id="UP000594749"/>
    </source>
</evidence>